<sequence>MSAKAHWEKIYQTWLPTEVSWYQERPDLSLRLLNTAGITPEDPILDVGGGTSVLVDYLLDAGFSQLSVLDFSATALQQTRARLGDKASQVQWIEADVTRFQPPQRYKFWHDRAVFHFLTEARDRANYVQVLKAALLPESYVMIATFAAAGPQKCSGLEVVRYDAPKIRAELGEEFELLEIQHESHVTPKQAEQKFTYFLFKYPG</sequence>
<protein>
    <submittedName>
        <fullName evidence="2">Methyltransferase</fullName>
    </submittedName>
</protein>
<dbReference type="AlphaFoldDB" id="A0A090BUI0"/>
<accession>A0A090BUI0</accession>
<dbReference type="SUPFAM" id="SSF53335">
    <property type="entry name" value="S-adenosyl-L-methionine-dependent methyltransferases"/>
    <property type="match status" value="1"/>
</dbReference>
<reference evidence="2 3" key="1">
    <citation type="journal article" date="2014" name="ISME J.">
        <title>Ecophysiology of Thioploca ingrica as revealed by the complete genome sequence supplemented with proteomic evidence.</title>
        <authorList>
            <person name="Kojima H."/>
            <person name="Ogura Y."/>
            <person name="Yamamoto N."/>
            <person name="Togashi T."/>
            <person name="Mori H."/>
            <person name="Watanabe T."/>
            <person name="Nemoto F."/>
            <person name="Kurokawa K."/>
            <person name="Hayashi T."/>
            <person name="Fukui M."/>
        </authorList>
    </citation>
    <scope>NUCLEOTIDE SEQUENCE [LARGE SCALE GENOMIC DNA]</scope>
</reference>
<organism evidence="2 3">
    <name type="scientific">Thioploca ingrica</name>
    <dbReference type="NCBI Taxonomy" id="40754"/>
    <lineage>
        <taxon>Bacteria</taxon>
        <taxon>Pseudomonadati</taxon>
        <taxon>Pseudomonadota</taxon>
        <taxon>Gammaproteobacteria</taxon>
        <taxon>Thiotrichales</taxon>
        <taxon>Thiotrichaceae</taxon>
        <taxon>Thioploca</taxon>
    </lineage>
</organism>
<feature type="domain" description="Methyltransferase" evidence="1">
    <location>
        <begin position="44"/>
        <end position="133"/>
    </location>
</feature>
<dbReference type="CDD" id="cd02440">
    <property type="entry name" value="AdoMet_MTases"/>
    <property type="match status" value="1"/>
</dbReference>
<keyword evidence="3" id="KW-1185">Reference proteome</keyword>
<dbReference type="KEGG" id="tig:THII_0844"/>
<name>A0A090BUI0_9GAMM</name>
<gene>
    <name evidence="2" type="ORF">THII_0844</name>
</gene>
<keyword evidence="2" id="KW-0489">Methyltransferase</keyword>
<dbReference type="GO" id="GO:0008168">
    <property type="term" value="F:methyltransferase activity"/>
    <property type="evidence" value="ECO:0007669"/>
    <property type="project" value="UniProtKB-KW"/>
</dbReference>
<dbReference type="HOGENOM" id="CLU_082414_0_0_6"/>
<dbReference type="GO" id="GO:0032259">
    <property type="term" value="P:methylation"/>
    <property type="evidence" value="ECO:0007669"/>
    <property type="project" value="UniProtKB-KW"/>
</dbReference>
<dbReference type="EMBL" id="AP014633">
    <property type="protein sequence ID" value="BAP55141.1"/>
    <property type="molecule type" value="Genomic_DNA"/>
</dbReference>
<evidence type="ECO:0000259" key="1">
    <source>
        <dbReference type="Pfam" id="PF13649"/>
    </source>
</evidence>
<dbReference type="InterPro" id="IPR029063">
    <property type="entry name" value="SAM-dependent_MTases_sf"/>
</dbReference>
<dbReference type="OrthoDB" id="9788660at2"/>
<keyword evidence="2" id="KW-0808">Transferase</keyword>
<proteinExistence type="predicted"/>
<dbReference type="PANTHER" id="PTHR12843:SF5">
    <property type="entry name" value="EEF1A LYSINE METHYLTRANSFERASE 2"/>
    <property type="match status" value="1"/>
</dbReference>
<evidence type="ECO:0000313" key="2">
    <source>
        <dbReference type="EMBL" id="BAP55141.1"/>
    </source>
</evidence>
<dbReference type="InterPro" id="IPR041698">
    <property type="entry name" value="Methyltransf_25"/>
</dbReference>
<dbReference type="Proteomes" id="UP000031623">
    <property type="component" value="Chromosome"/>
</dbReference>
<dbReference type="PANTHER" id="PTHR12843">
    <property type="entry name" value="PROTEIN-LYSINE N-METHYLTRANSFERASE METTL10"/>
    <property type="match status" value="1"/>
</dbReference>
<evidence type="ECO:0000313" key="3">
    <source>
        <dbReference type="Proteomes" id="UP000031623"/>
    </source>
</evidence>
<dbReference type="Gene3D" id="3.40.50.150">
    <property type="entry name" value="Vaccinia Virus protein VP39"/>
    <property type="match status" value="1"/>
</dbReference>
<dbReference type="Pfam" id="PF13649">
    <property type="entry name" value="Methyltransf_25"/>
    <property type="match status" value="1"/>
</dbReference>